<name>A0A0V1MD11_9BILA</name>
<sequence length="46" mass="5120">MYIHAPDWDDCQQPNVGTRSKHHVRVSKAEDIHCVLAVCGTGIALF</sequence>
<accession>A0A0V1MD11</accession>
<keyword evidence="2" id="KW-1185">Reference proteome</keyword>
<dbReference type="EMBL" id="JYDO01000141">
    <property type="protein sequence ID" value="KRZ69246.1"/>
    <property type="molecule type" value="Genomic_DNA"/>
</dbReference>
<proteinExistence type="predicted"/>
<dbReference type="AlphaFoldDB" id="A0A0V1MD11"/>
<comment type="caution">
    <text evidence="1">The sequence shown here is derived from an EMBL/GenBank/DDBJ whole genome shotgun (WGS) entry which is preliminary data.</text>
</comment>
<evidence type="ECO:0000313" key="1">
    <source>
        <dbReference type="EMBL" id="KRZ69246.1"/>
    </source>
</evidence>
<dbReference type="Proteomes" id="UP000054843">
    <property type="component" value="Unassembled WGS sequence"/>
</dbReference>
<reference evidence="1 2" key="1">
    <citation type="submission" date="2015-01" db="EMBL/GenBank/DDBJ databases">
        <title>Evolution of Trichinella species and genotypes.</title>
        <authorList>
            <person name="Korhonen P.K."/>
            <person name="Edoardo P."/>
            <person name="Giuseppe L.R."/>
            <person name="Gasser R.B."/>
        </authorList>
    </citation>
    <scope>NUCLEOTIDE SEQUENCE [LARGE SCALE GENOMIC DNA]</scope>
    <source>
        <strain evidence="1">ISS1980</strain>
    </source>
</reference>
<organism evidence="1 2">
    <name type="scientific">Trichinella papuae</name>
    <dbReference type="NCBI Taxonomy" id="268474"/>
    <lineage>
        <taxon>Eukaryota</taxon>
        <taxon>Metazoa</taxon>
        <taxon>Ecdysozoa</taxon>
        <taxon>Nematoda</taxon>
        <taxon>Enoplea</taxon>
        <taxon>Dorylaimia</taxon>
        <taxon>Trichinellida</taxon>
        <taxon>Trichinellidae</taxon>
        <taxon>Trichinella</taxon>
    </lineage>
</organism>
<protein>
    <submittedName>
        <fullName evidence="1">Uncharacterized protein</fullName>
    </submittedName>
</protein>
<gene>
    <name evidence="1" type="ORF">T10_12143</name>
</gene>
<evidence type="ECO:0000313" key="2">
    <source>
        <dbReference type="Proteomes" id="UP000054843"/>
    </source>
</evidence>